<feature type="transmembrane region" description="Helical" evidence="1">
    <location>
        <begin position="32"/>
        <end position="49"/>
    </location>
</feature>
<dbReference type="RefSeq" id="WP_081164722.1">
    <property type="nucleotide sequence ID" value="NZ_LWBP01000185.1"/>
</dbReference>
<keyword evidence="1" id="KW-0812">Transmembrane</keyword>
<feature type="transmembrane region" description="Helical" evidence="1">
    <location>
        <begin position="61"/>
        <end position="79"/>
    </location>
</feature>
<proteinExistence type="predicted"/>
<keyword evidence="3" id="KW-1185">Reference proteome</keyword>
<keyword evidence="1" id="KW-0472">Membrane</keyword>
<dbReference type="EMBL" id="LWBP01000185">
    <property type="protein sequence ID" value="OQP59039.1"/>
    <property type="molecule type" value="Genomic_DNA"/>
</dbReference>
<accession>A0A1V9FKY5</accession>
<comment type="caution">
    <text evidence="2">The sequence shown here is derived from an EMBL/GenBank/DDBJ whole genome shotgun (WGS) entry which is preliminary data.</text>
</comment>
<keyword evidence="1" id="KW-1133">Transmembrane helix</keyword>
<evidence type="ECO:0000313" key="2">
    <source>
        <dbReference type="EMBL" id="OQP59039.1"/>
    </source>
</evidence>
<evidence type="ECO:0000313" key="3">
    <source>
        <dbReference type="Proteomes" id="UP000192276"/>
    </source>
</evidence>
<evidence type="ECO:0000256" key="1">
    <source>
        <dbReference type="SAM" id="Phobius"/>
    </source>
</evidence>
<sequence length="80" mass="8839">MSPFFDVSLIFIAELFFAPGPALEVQDRFSMTAAMPGIILTGIYLLGILAKSKKQLLGIEIESLVIIITYIPGIILLYFM</sequence>
<reference evidence="3" key="1">
    <citation type="submission" date="2016-04" db="EMBL/GenBank/DDBJ databases">
        <authorList>
            <person name="Chen L."/>
            <person name="Zhuang W."/>
            <person name="Wang G."/>
        </authorList>
    </citation>
    <scope>NUCLEOTIDE SEQUENCE [LARGE SCALE GENOMIC DNA]</scope>
    <source>
        <strain evidence="3">208</strain>
    </source>
</reference>
<organism evidence="2 3">
    <name type="scientific">Niastella populi</name>
    <dbReference type="NCBI Taxonomy" id="550983"/>
    <lineage>
        <taxon>Bacteria</taxon>
        <taxon>Pseudomonadati</taxon>
        <taxon>Bacteroidota</taxon>
        <taxon>Chitinophagia</taxon>
        <taxon>Chitinophagales</taxon>
        <taxon>Chitinophagaceae</taxon>
        <taxon>Niastella</taxon>
    </lineage>
</organism>
<dbReference type="Proteomes" id="UP000192276">
    <property type="component" value="Unassembled WGS sequence"/>
</dbReference>
<dbReference type="STRING" id="550983.A4R26_21870"/>
<name>A0A1V9FKY5_9BACT</name>
<dbReference type="AlphaFoldDB" id="A0A1V9FKY5"/>
<protein>
    <submittedName>
        <fullName evidence="2">Uncharacterized protein</fullName>
    </submittedName>
</protein>
<gene>
    <name evidence="2" type="ORF">A4R26_21870</name>
</gene>